<reference evidence="3 4" key="1">
    <citation type="submission" date="2021-07" db="EMBL/GenBank/DDBJ databases">
        <title>The Aristolochia fimbriata genome: insights into angiosperm evolution, floral development and chemical biosynthesis.</title>
        <authorList>
            <person name="Jiao Y."/>
        </authorList>
    </citation>
    <scope>NUCLEOTIDE SEQUENCE [LARGE SCALE GENOMIC DNA]</scope>
    <source>
        <strain evidence="3">IBCAS-2021</strain>
        <tissue evidence="3">Leaf</tissue>
    </source>
</reference>
<dbReference type="AlphaFoldDB" id="A0AAV7E1P0"/>
<dbReference type="Proteomes" id="UP000825729">
    <property type="component" value="Unassembled WGS sequence"/>
</dbReference>
<proteinExistence type="predicted"/>
<dbReference type="Pfam" id="PF21588">
    <property type="entry name" value="AP5B1_middle"/>
    <property type="match status" value="1"/>
</dbReference>
<name>A0AAV7E1P0_ARIFI</name>
<dbReference type="InterPro" id="IPR048979">
    <property type="entry name" value="AP5B1_middle"/>
</dbReference>
<organism evidence="3 4">
    <name type="scientific">Aristolochia fimbriata</name>
    <name type="common">White veined hardy Dutchman's pipe vine</name>
    <dbReference type="NCBI Taxonomy" id="158543"/>
    <lineage>
        <taxon>Eukaryota</taxon>
        <taxon>Viridiplantae</taxon>
        <taxon>Streptophyta</taxon>
        <taxon>Embryophyta</taxon>
        <taxon>Tracheophyta</taxon>
        <taxon>Spermatophyta</taxon>
        <taxon>Magnoliopsida</taxon>
        <taxon>Magnoliidae</taxon>
        <taxon>Piperales</taxon>
        <taxon>Aristolochiaceae</taxon>
        <taxon>Aristolochia</taxon>
    </lineage>
</organism>
<protein>
    <recommendedName>
        <fullName evidence="5">AP-5 complex subunit beta-1</fullName>
    </recommendedName>
</protein>
<dbReference type="PANTHER" id="PTHR34033:SF1">
    <property type="entry name" value="AP-5 COMPLEX SUBUNIT BETA-1"/>
    <property type="match status" value="1"/>
</dbReference>
<evidence type="ECO:0000313" key="4">
    <source>
        <dbReference type="Proteomes" id="UP000825729"/>
    </source>
</evidence>
<dbReference type="InterPro" id="IPR016024">
    <property type="entry name" value="ARM-type_fold"/>
</dbReference>
<sequence length="1119" mass="125587">MEKPTKQQLSIQEWETLLEDFQFSPSRREKWLLQHPSPSLLELALASVVRKEFSVKIQVIVFLEENFDVLVGEESVGDALGSLVESLRAVVQSPVDGVSVTYSVKEQMIVSVASIFVAAGAVEAAPRHLEGLVELLLTIINRPNHGPDRQTRAVACECLRELERANPCLLVEITPHLWTLCQNERTHASQSYLLLLTSVILNLIRSKIHVPILATSLPLIPFNIPVSLVSTAANNNNNNSSGRDLNLKEIRRVVAFLLEQPQILTPCGMMEFMDMIMEVGSALELQVSLLKVQFSGLLYSYDPILSHVVLTLYSRFSDAFEGQEREIARRLVLKSKEMQQHLVFRLLALHWLLGFPVKKESVKKRSIMQMVSSLYPTVFDPLALKALKLDLLAYTANCLDFSKSEEVPAEIGSSRLSAVTLFEEGLICVSSFKWLPLWSSETMVAFHAIHKFLIGAVPHSSSDASSAELLLDSTIFRRLQNFIVNTSMEFRRLVPVLVSFVDRLLGCHSHRWLGELLLQTLDERLLPKLANNHHLASYFPIFNRIAKNESIPPRSLLELLTSYISTLVENHTPDTGLKSWSHGSKVLGICRTMLMHHLSSRVFILLSHLLAFTCQFFPDLEIRDNARIYLRMLVCVPGKKLRYILNLGEQLPGVSPSPHLSSFFQSQTPQTFRDKKSRDISSYIHLDRLKPLLIKQSWSLTIPTFGTENNAPYYGGIRDGEPPTGPEADKEVESCPEVQSIPESERIDAQKEPLRVMNSRDSEVLQILRRHFTGIPDFRHMTGLKIRIPCTLRFESEPFNRIWGIEKSTKSSHEMDSLPALYAIVVSFSSSAPYGSIPKFHVPFLLGQPSHQGDSLAQKNQLDIVPSQNGSDQVVEDEENENFKASVVIELEPREPMPGLIDVGFEANGEDGQIIQGSLQSIMVGIEDMFQKATLPPDILKDSAPQYYSSLFSALWEACGDPANIGREIFPLKGGKGVATINGTQSVKLLNVSSDFLIQSVELHLTPFVASVIGHPLVDIVKDGNIISDTVFKDGEFFESEVLPLKYTNDTSDGHSPFDISRGKLGNLHVLIFLPPRYHLLFQMEVSDISTLVRIRTDHWPCLAYVDDYLEALFFDTKS</sequence>
<comment type="caution">
    <text evidence="3">The sequence shown here is derived from an EMBL/GenBank/DDBJ whole genome shotgun (WGS) entry which is preliminary data.</text>
</comment>
<dbReference type="InterPro" id="IPR038741">
    <property type="entry name" value="AP5B1"/>
</dbReference>
<dbReference type="PANTHER" id="PTHR34033">
    <property type="entry name" value="AP-5 COMPLEX SUBUNIT BETA-1"/>
    <property type="match status" value="1"/>
</dbReference>
<dbReference type="GO" id="GO:0030119">
    <property type="term" value="C:AP-type membrane coat adaptor complex"/>
    <property type="evidence" value="ECO:0007669"/>
    <property type="project" value="TreeGrafter"/>
</dbReference>
<evidence type="ECO:0000313" key="3">
    <source>
        <dbReference type="EMBL" id="KAG9442296.1"/>
    </source>
</evidence>
<keyword evidence="4" id="KW-1185">Reference proteome</keyword>
<dbReference type="EMBL" id="JAINDJ010000007">
    <property type="protein sequence ID" value="KAG9442296.1"/>
    <property type="molecule type" value="Genomic_DNA"/>
</dbReference>
<dbReference type="Pfam" id="PF21590">
    <property type="entry name" value="AP5B1_C"/>
    <property type="match status" value="1"/>
</dbReference>
<evidence type="ECO:0000259" key="1">
    <source>
        <dbReference type="Pfam" id="PF21588"/>
    </source>
</evidence>
<feature type="domain" description="AP5B1 middle" evidence="1">
    <location>
        <begin position="247"/>
        <end position="641"/>
    </location>
</feature>
<evidence type="ECO:0008006" key="5">
    <source>
        <dbReference type="Google" id="ProtNLM"/>
    </source>
</evidence>
<accession>A0AAV7E1P0</accession>
<gene>
    <name evidence="3" type="ORF">H6P81_018150</name>
</gene>
<dbReference type="InterPro" id="IPR048981">
    <property type="entry name" value="AP5B1_C"/>
</dbReference>
<evidence type="ECO:0000259" key="2">
    <source>
        <dbReference type="Pfam" id="PF21590"/>
    </source>
</evidence>
<dbReference type="SUPFAM" id="SSF48371">
    <property type="entry name" value="ARM repeat"/>
    <property type="match status" value="1"/>
</dbReference>
<dbReference type="GO" id="GO:0016197">
    <property type="term" value="P:endosomal transport"/>
    <property type="evidence" value="ECO:0007669"/>
    <property type="project" value="InterPro"/>
</dbReference>
<feature type="domain" description="AP5B1 C-terminal" evidence="2">
    <location>
        <begin position="1056"/>
        <end position="1112"/>
    </location>
</feature>